<dbReference type="SUPFAM" id="SSF56219">
    <property type="entry name" value="DNase I-like"/>
    <property type="match status" value="1"/>
</dbReference>
<reference evidence="3" key="1">
    <citation type="submission" date="2025-08" db="UniProtKB">
        <authorList>
            <consortium name="RefSeq"/>
        </authorList>
    </citation>
    <scope>IDENTIFICATION</scope>
    <source>
        <tissue evidence="3">Leaves</tissue>
    </source>
</reference>
<dbReference type="Proteomes" id="UP001652660">
    <property type="component" value="Chromosome 2e"/>
</dbReference>
<dbReference type="RefSeq" id="XP_071933773.1">
    <property type="nucleotide sequence ID" value="XM_072077672.1"/>
</dbReference>
<evidence type="ECO:0000259" key="1">
    <source>
        <dbReference type="Pfam" id="PF03372"/>
    </source>
</evidence>
<dbReference type="Pfam" id="PF03372">
    <property type="entry name" value="Exo_endo_phos"/>
    <property type="match status" value="1"/>
</dbReference>
<sequence length="182" mass="21283">MKVMVWNCQGAGSPLIVPQLREFNTLLSPDMILMSETKNKQAVMYQIQKKVGMENSYVVDAVNKAGGMAFFWTNSVQVKEVQHTDFTIEVLIEDGEARINWWLVGIYASCEKQVRKKQWDIVIEKKKAWGDKVIIIGDFNDIKCKEEKWGGRDRDEWTFFDFREFMRRNTLVDIGYEGLPWT</sequence>
<evidence type="ECO:0000313" key="3">
    <source>
        <dbReference type="RefSeq" id="XP_071933773.1"/>
    </source>
</evidence>
<dbReference type="GeneID" id="140036312"/>
<protein>
    <recommendedName>
        <fullName evidence="1">Endonuclease/exonuclease/phosphatase domain-containing protein</fullName>
    </recommendedName>
</protein>
<dbReference type="PANTHER" id="PTHR35218">
    <property type="entry name" value="RNASE H DOMAIN-CONTAINING PROTEIN"/>
    <property type="match status" value="1"/>
</dbReference>
<evidence type="ECO:0000313" key="2">
    <source>
        <dbReference type="Proteomes" id="UP001652660"/>
    </source>
</evidence>
<dbReference type="PANTHER" id="PTHR35218:SF9">
    <property type="entry name" value="ENDONUCLEASE_EXONUCLEASE_PHOSPHATASE DOMAIN-CONTAINING PROTEIN"/>
    <property type="match status" value="1"/>
</dbReference>
<dbReference type="Gene3D" id="3.60.10.10">
    <property type="entry name" value="Endonuclease/exonuclease/phosphatase"/>
    <property type="match status" value="1"/>
</dbReference>
<dbReference type="InterPro" id="IPR036691">
    <property type="entry name" value="Endo/exonu/phosph_ase_sf"/>
</dbReference>
<dbReference type="InterPro" id="IPR005135">
    <property type="entry name" value="Endo/exonuclease/phosphatase"/>
</dbReference>
<gene>
    <name evidence="3" type="primary">LOC140036312</name>
</gene>
<proteinExistence type="predicted"/>
<accession>A0ABM4WPQ7</accession>
<name>A0ABM4WPQ7_COFAR</name>
<keyword evidence="2" id="KW-1185">Reference proteome</keyword>
<feature type="domain" description="Endonuclease/exonuclease/phosphatase" evidence="1">
    <location>
        <begin position="4"/>
        <end position="164"/>
    </location>
</feature>
<organism evidence="2 3">
    <name type="scientific">Coffea arabica</name>
    <name type="common">Arabian coffee</name>
    <dbReference type="NCBI Taxonomy" id="13443"/>
    <lineage>
        <taxon>Eukaryota</taxon>
        <taxon>Viridiplantae</taxon>
        <taxon>Streptophyta</taxon>
        <taxon>Embryophyta</taxon>
        <taxon>Tracheophyta</taxon>
        <taxon>Spermatophyta</taxon>
        <taxon>Magnoliopsida</taxon>
        <taxon>eudicotyledons</taxon>
        <taxon>Gunneridae</taxon>
        <taxon>Pentapetalae</taxon>
        <taxon>asterids</taxon>
        <taxon>lamiids</taxon>
        <taxon>Gentianales</taxon>
        <taxon>Rubiaceae</taxon>
        <taxon>Ixoroideae</taxon>
        <taxon>Gardenieae complex</taxon>
        <taxon>Bertiereae - Coffeeae clade</taxon>
        <taxon>Coffeeae</taxon>
        <taxon>Coffea</taxon>
    </lineage>
</organism>